<sequence>MFSLSQRLQNVSNQALTFSFFIIGFIVASSWYQLYRDDAFNTPGAVQALGANLNMRTSRYYGSNQGKPKQNAKVNFDLDVDLSSLFNWNTKQVFIYLTAEYDGSKKPNTKSVVTFWDKIITSKKDAVLKLSNQKSKYTVWDLEDKMEGRDLTFKLQWNIQPWVGPLVFGETIGNTTFTIPIEEKKVKENENDSNTSADESNGTNKPKRKKRKAKARSNSV</sequence>
<protein>
    <recommendedName>
        <fullName evidence="9">Signal peptidase subunit 3</fullName>
    </recommendedName>
</protein>
<accession>A7TFN9</accession>
<dbReference type="FunCoup" id="A7TFN9">
    <property type="interactions" value="457"/>
</dbReference>
<dbReference type="OMA" id="LHWNIQP"/>
<dbReference type="GO" id="GO:0045047">
    <property type="term" value="P:protein targeting to ER"/>
    <property type="evidence" value="ECO:0007669"/>
    <property type="project" value="EnsemblFungi"/>
</dbReference>
<feature type="transmembrane region" description="Helical" evidence="11">
    <location>
        <begin position="12"/>
        <end position="32"/>
    </location>
</feature>
<dbReference type="STRING" id="436907.A7TFN9"/>
<keyword evidence="6 11" id="KW-1133">Transmembrane helix</keyword>
<keyword evidence="5" id="KW-0735">Signal-anchor</keyword>
<evidence type="ECO:0000313" key="12">
    <source>
        <dbReference type="EMBL" id="EDO18847.1"/>
    </source>
</evidence>
<dbReference type="PANTHER" id="PTHR12804">
    <property type="entry name" value="MICROSOMAL SIGNAL PEPTIDASE 23 KD SUBUNIT SPC22/23"/>
    <property type="match status" value="1"/>
</dbReference>
<reference evidence="12 13" key="1">
    <citation type="journal article" date="2007" name="Proc. Natl. Acad. Sci. U.S.A.">
        <title>Independent sorting-out of thousands of duplicated gene pairs in two yeast species descended from a whole-genome duplication.</title>
        <authorList>
            <person name="Scannell D.R."/>
            <person name="Frank A.C."/>
            <person name="Conant G.C."/>
            <person name="Byrne K.P."/>
            <person name="Woolfit M."/>
            <person name="Wolfe K.H."/>
        </authorList>
    </citation>
    <scope>NUCLEOTIDE SEQUENCE [LARGE SCALE GENOMIC DNA]</scope>
    <source>
        <strain evidence="13">ATCC 22028 / DSM 70294 / BCRC 21397 / CBS 2163 / NBRC 10782 / NRRL Y-8283 / UCD 57-17</strain>
    </source>
</reference>
<dbReference type="HOGENOM" id="CLU_068714_2_1_1"/>
<keyword evidence="7 9" id="KW-0472">Membrane</keyword>
<evidence type="ECO:0000256" key="10">
    <source>
        <dbReference type="SAM" id="MobiDB-lite"/>
    </source>
</evidence>
<keyword evidence="3 11" id="KW-0812">Transmembrane</keyword>
<dbReference type="EMBL" id="DS480384">
    <property type="protein sequence ID" value="EDO18847.1"/>
    <property type="molecule type" value="Genomic_DNA"/>
</dbReference>
<evidence type="ECO:0000256" key="9">
    <source>
        <dbReference type="PIRNR" id="PIRNR016089"/>
    </source>
</evidence>
<dbReference type="GO" id="GO:0006465">
    <property type="term" value="P:signal peptide processing"/>
    <property type="evidence" value="ECO:0007669"/>
    <property type="project" value="UniProtKB-UniRule"/>
</dbReference>
<dbReference type="KEGG" id="vpo:Kpol_1023p16"/>
<keyword evidence="4 9" id="KW-0256">Endoplasmic reticulum</keyword>
<dbReference type="Pfam" id="PF04573">
    <property type="entry name" value="SPC22"/>
    <property type="match status" value="1"/>
</dbReference>
<dbReference type="GeneID" id="5547164"/>
<evidence type="ECO:0000256" key="5">
    <source>
        <dbReference type="ARBA" id="ARBA00022968"/>
    </source>
</evidence>
<dbReference type="InParanoid" id="A7TFN9"/>
<feature type="compositionally biased region" description="Basic residues" evidence="10">
    <location>
        <begin position="205"/>
        <end position="220"/>
    </location>
</feature>
<dbReference type="AlphaFoldDB" id="A7TFN9"/>
<comment type="function">
    <text evidence="8">Essential component of the signal peptidase complex (SPC) which catalyzes the cleavage of N-terminal signal sequences from nascent proteins as they are translocated into the lumen of the endoplasmic reticulum. Essential for the SPC catalytic activity, possibly by stabilizing and positioning the active center of the complex close to the lumenal surface. Essential for viability.</text>
</comment>
<dbReference type="RefSeq" id="XP_001646705.1">
    <property type="nucleotide sequence ID" value="XM_001646655.1"/>
</dbReference>
<dbReference type="InterPro" id="IPR007653">
    <property type="entry name" value="SPC3"/>
</dbReference>
<dbReference type="PhylomeDB" id="A7TFN9"/>
<organism evidence="13">
    <name type="scientific">Vanderwaltozyma polyspora (strain ATCC 22028 / DSM 70294 / BCRC 21397 / CBS 2163 / NBRC 10782 / NRRL Y-8283 / UCD 57-17)</name>
    <name type="common">Kluyveromyces polysporus</name>
    <dbReference type="NCBI Taxonomy" id="436907"/>
    <lineage>
        <taxon>Eukaryota</taxon>
        <taxon>Fungi</taxon>
        <taxon>Dikarya</taxon>
        <taxon>Ascomycota</taxon>
        <taxon>Saccharomycotina</taxon>
        <taxon>Saccharomycetes</taxon>
        <taxon>Saccharomycetales</taxon>
        <taxon>Saccharomycetaceae</taxon>
        <taxon>Vanderwaltozyma</taxon>
    </lineage>
</organism>
<feature type="region of interest" description="Disordered" evidence="10">
    <location>
        <begin position="183"/>
        <end position="220"/>
    </location>
</feature>
<dbReference type="GO" id="GO:0005787">
    <property type="term" value="C:signal peptidase complex"/>
    <property type="evidence" value="ECO:0007669"/>
    <property type="project" value="UniProtKB-UniRule"/>
</dbReference>
<dbReference type="PANTHER" id="PTHR12804:SF0">
    <property type="entry name" value="SIGNAL PEPTIDASE COMPLEX SUBUNIT 3"/>
    <property type="match status" value="1"/>
</dbReference>
<evidence type="ECO:0000256" key="8">
    <source>
        <dbReference type="ARBA" id="ARBA00045670"/>
    </source>
</evidence>
<dbReference type="Proteomes" id="UP000000267">
    <property type="component" value="Unassembled WGS sequence"/>
</dbReference>
<evidence type="ECO:0000256" key="4">
    <source>
        <dbReference type="ARBA" id="ARBA00022824"/>
    </source>
</evidence>
<evidence type="ECO:0000256" key="7">
    <source>
        <dbReference type="ARBA" id="ARBA00023136"/>
    </source>
</evidence>
<dbReference type="OrthoDB" id="10261524at2759"/>
<comment type="subcellular location">
    <subcellularLocation>
        <location evidence="1">Endoplasmic reticulum membrane</location>
        <topology evidence="1">Single-pass type II membrane protein</topology>
    </subcellularLocation>
</comment>
<dbReference type="PIRSF" id="PIRSF016089">
    <property type="entry name" value="SPC22"/>
    <property type="match status" value="1"/>
</dbReference>
<gene>
    <name evidence="12" type="ORF">Kpol_1023p16</name>
</gene>
<comment type="similarity">
    <text evidence="2 9">Belongs to the SPCS3 family.</text>
</comment>
<keyword evidence="13" id="KW-1185">Reference proteome</keyword>
<evidence type="ECO:0000256" key="3">
    <source>
        <dbReference type="ARBA" id="ARBA00022692"/>
    </source>
</evidence>
<proteinExistence type="inferred from homology"/>
<evidence type="ECO:0000313" key="13">
    <source>
        <dbReference type="Proteomes" id="UP000000267"/>
    </source>
</evidence>
<evidence type="ECO:0000256" key="6">
    <source>
        <dbReference type="ARBA" id="ARBA00022989"/>
    </source>
</evidence>
<name>A7TFN9_VANPO</name>
<evidence type="ECO:0000256" key="11">
    <source>
        <dbReference type="SAM" id="Phobius"/>
    </source>
</evidence>
<evidence type="ECO:0000256" key="1">
    <source>
        <dbReference type="ARBA" id="ARBA00004648"/>
    </source>
</evidence>
<feature type="compositionally biased region" description="Polar residues" evidence="10">
    <location>
        <begin position="192"/>
        <end position="204"/>
    </location>
</feature>
<dbReference type="eggNOG" id="KOG3372">
    <property type="taxonomic scope" value="Eukaryota"/>
</dbReference>
<evidence type="ECO:0000256" key="2">
    <source>
        <dbReference type="ARBA" id="ARBA00009289"/>
    </source>
</evidence>